<dbReference type="EMBL" id="WTYQ01000002">
    <property type="protein sequence ID" value="MXP25560.1"/>
    <property type="molecule type" value="Genomic_DNA"/>
</dbReference>
<feature type="transmembrane region" description="Helical" evidence="1">
    <location>
        <begin position="6"/>
        <end position="24"/>
    </location>
</feature>
<organism evidence="2 3">
    <name type="scientific">Altericroceibacterium indicum</name>
    <dbReference type="NCBI Taxonomy" id="374177"/>
    <lineage>
        <taxon>Bacteria</taxon>
        <taxon>Pseudomonadati</taxon>
        <taxon>Pseudomonadota</taxon>
        <taxon>Alphaproteobacteria</taxon>
        <taxon>Sphingomonadales</taxon>
        <taxon>Erythrobacteraceae</taxon>
        <taxon>Altericroceibacterium</taxon>
    </lineage>
</organism>
<keyword evidence="3" id="KW-1185">Reference proteome</keyword>
<gene>
    <name evidence="2" type="ORF">GRI39_05825</name>
</gene>
<name>A0A845A5U4_9SPHN</name>
<keyword evidence="1" id="KW-0812">Transmembrane</keyword>
<proteinExistence type="predicted"/>
<comment type="caution">
    <text evidence="2">The sequence shown here is derived from an EMBL/GenBank/DDBJ whole genome shotgun (WGS) entry which is preliminary data.</text>
</comment>
<evidence type="ECO:0000313" key="3">
    <source>
        <dbReference type="Proteomes" id="UP000460561"/>
    </source>
</evidence>
<reference evidence="2 3" key="1">
    <citation type="submission" date="2019-12" db="EMBL/GenBank/DDBJ databases">
        <title>Genomic-based taxomic classification of the family Erythrobacteraceae.</title>
        <authorList>
            <person name="Xu L."/>
        </authorList>
    </citation>
    <scope>NUCLEOTIDE SEQUENCE [LARGE SCALE GENOMIC DNA]</scope>
    <source>
        <strain evidence="2 3">DSM 18604</strain>
    </source>
</reference>
<dbReference type="Proteomes" id="UP000460561">
    <property type="component" value="Unassembled WGS sequence"/>
</dbReference>
<accession>A0A845A5U4</accession>
<dbReference type="RefSeq" id="WP_160738781.1">
    <property type="nucleotide sequence ID" value="NZ_WTYQ01000002.1"/>
</dbReference>
<keyword evidence="1" id="KW-1133">Transmembrane helix</keyword>
<evidence type="ECO:0000313" key="2">
    <source>
        <dbReference type="EMBL" id="MXP25560.1"/>
    </source>
</evidence>
<dbReference type="OrthoDB" id="7429032at2"/>
<keyword evidence="1" id="KW-0472">Membrane</keyword>
<sequence length="81" mass="8710">MLSQTILLASTGLIALVITLGAMLKGWQAWLALKSQELEYHLSAPAREIEGGTTTGAARIELAHLKERIRKLEAIASGVDL</sequence>
<dbReference type="AlphaFoldDB" id="A0A845A5U4"/>
<protein>
    <submittedName>
        <fullName evidence="2">Uncharacterized protein</fullName>
    </submittedName>
</protein>
<evidence type="ECO:0000256" key="1">
    <source>
        <dbReference type="SAM" id="Phobius"/>
    </source>
</evidence>